<organism evidence="1 2">
    <name type="scientific">Rhodospirillum centenum (strain ATCC 51521 / SW)</name>
    <dbReference type="NCBI Taxonomy" id="414684"/>
    <lineage>
        <taxon>Bacteria</taxon>
        <taxon>Pseudomonadati</taxon>
        <taxon>Pseudomonadota</taxon>
        <taxon>Alphaproteobacteria</taxon>
        <taxon>Rhodospirillales</taxon>
        <taxon>Rhodospirillaceae</taxon>
        <taxon>Rhodospirillum</taxon>
    </lineage>
</organism>
<accession>B6ISR2</accession>
<dbReference type="EMBL" id="CP000613">
    <property type="protein sequence ID" value="ACI98498.1"/>
    <property type="molecule type" value="Genomic_DNA"/>
</dbReference>
<evidence type="ECO:0000313" key="1">
    <source>
        <dbReference type="EMBL" id="ACI98498.1"/>
    </source>
</evidence>
<evidence type="ECO:0008006" key="3">
    <source>
        <dbReference type="Google" id="ProtNLM"/>
    </source>
</evidence>
<dbReference type="PANTHER" id="PTHR37953:SF1">
    <property type="entry name" value="UPF0127 PROTEIN MJ1496"/>
    <property type="match status" value="1"/>
</dbReference>
<protein>
    <recommendedName>
        <fullName evidence="3">DUF192 domain-containing protein</fullName>
    </recommendedName>
</protein>
<reference evidence="1 2" key="1">
    <citation type="journal article" date="2010" name="BMC Genomics">
        <title>Metabolic flexibility revealed in the genome of the cyst-forming alpha-1 proteobacterium Rhodospirillum centenum.</title>
        <authorList>
            <person name="Lu Y.K."/>
            <person name="Marden J."/>
            <person name="Han M."/>
            <person name="Swingley W.D."/>
            <person name="Mastrian S.D."/>
            <person name="Chowdhury S.R."/>
            <person name="Hao J."/>
            <person name="Helmy T."/>
            <person name="Kim S."/>
            <person name="Kurdoglu A.A."/>
            <person name="Matthies H.J."/>
            <person name="Rollo D."/>
            <person name="Stothard P."/>
            <person name="Blankenship R.E."/>
            <person name="Bauer C.E."/>
            <person name="Touchman J.W."/>
        </authorList>
    </citation>
    <scope>NUCLEOTIDE SEQUENCE [LARGE SCALE GENOMIC DNA]</scope>
    <source>
        <strain evidence="2">ATCC 51521 / SW</strain>
    </source>
</reference>
<dbReference type="eggNOG" id="COG1430">
    <property type="taxonomic scope" value="Bacteria"/>
</dbReference>
<sequence length="153" mass="16643">MQTFLRRLLPFLLVFGIALPAAARLDRSSVLVETASGGSHRFEVELALTPQDQARGLMYRDHLDPASGMLFLYDRPQPASFWMRNTLIPLDIIFIAADGRIVNIAAEARPLDETPLPSDGPILGVLEIGGGLAAKLGIRPGDRVVHSAFEKGK</sequence>
<dbReference type="RefSeq" id="WP_012566287.1">
    <property type="nucleotide sequence ID" value="NC_011420.2"/>
</dbReference>
<dbReference type="KEGG" id="rce:RC1_1079"/>
<dbReference type="Gene3D" id="2.60.120.1140">
    <property type="entry name" value="Protein of unknown function DUF192"/>
    <property type="match status" value="1"/>
</dbReference>
<dbReference type="Proteomes" id="UP000001591">
    <property type="component" value="Chromosome"/>
</dbReference>
<dbReference type="HOGENOM" id="CLU_097039_2_1_5"/>
<evidence type="ECO:0000313" key="2">
    <source>
        <dbReference type="Proteomes" id="UP000001591"/>
    </source>
</evidence>
<proteinExistence type="predicted"/>
<dbReference type="AlphaFoldDB" id="B6ISR2"/>
<dbReference type="InterPro" id="IPR003795">
    <property type="entry name" value="DUF192"/>
</dbReference>
<dbReference type="PANTHER" id="PTHR37953">
    <property type="entry name" value="UPF0127 PROTEIN MJ1496"/>
    <property type="match status" value="1"/>
</dbReference>
<gene>
    <name evidence="1" type="ordered locus">RC1_1079</name>
</gene>
<dbReference type="STRING" id="414684.RC1_1079"/>
<keyword evidence="2" id="KW-1185">Reference proteome</keyword>
<dbReference type="InterPro" id="IPR038695">
    <property type="entry name" value="Saro_0823-like_sf"/>
</dbReference>
<dbReference type="Pfam" id="PF02643">
    <property type="entry name" value="DUF192"/>
    <property type="match status" value="1"/>
</dbReference>
<dbReference type="OrthoDB" id="9808290at2"/>
<name>B6ISR2_RHOCS</name>